<protein>
    <submittedName>
        <fullName evidence="1">Uncharacterized protein</fullName>
    </submittedName>
</protein>
<dbReference type="EMBL" id="AGYR01000047">
    <property type="protein sequence ID" value="ENZ10269.1"/>
    <property type="molecule type" value="Genomic_DNA"/>
</dbReference>
<reference evidence="1 2" key="1">
    <citation type="submission" date="2013-01" db="EMBL/GenBank/DDBJ databases">
        <title>The Genome Sequence of Clostridium clostridioforme 90A8.</title>
        <authorList>
            <consortium name="The Broad Institute Genome Sequencing Platform"/>
            <person name="Earl A."/>
            <person name="Ward D."/>
            <person name="Feldgarden M."/>
            <person name="Gevers D."/>
            <person name="Courvalin P."/>
            <person name="Lambert T."/>
            <person name="Walker B."/>
            <person name="Young S.K."/>
            <person name="Zeng Q."/>
            <person name="Gargeya S."/>
            <person name="Fitzgerald M."/>
            <person name="Haas B."/>
            <person name="Abouelleil A."/>
            <person name="Alvarado L."/>
            <person name="Arachchi H.M."/>
            <person name="Berlin A.M."/>
            <person name="Chapman S.B."/>
            <person name="Dewar J."/>
            <person name="Goldberg J."/>
            <person name="Griggs A."/>
            <person name="Gujja S."/>
            <person name="Hansen M."/>
            <person name="Howarth C."/>
            <person name="Imamovic A."/>
            <person name="Larimer J."/>
            <person name="McCowan C."/>
            <person name="Murphy C."/>
            <person name="Neiman D."/>
            <person name="Pearson M."/>
            <person name="Priest M."/>
            <person name="Roberts A."/>
            <person name="Saif S."/>
            <person name="Shea T."/>
            <person name="Sisk P."/>
            <person name="Sykes S."/>
            <person name="Wortman J."/>
            <person name="Nusbaum C."/>
            <person name="Birren B."/>
        </authorList>
    </citation>
    <scope>NUCLEOTIDE SEQUENCE [LARGE SCALE GENOMIC DNA]</scope>
    <source>
        <strain evidence="1 2">90A8</strain>
    </source>
</reference>
<dbReference type="AlphaFoldDB" id="A0A0E2H5Q2"/>
<name>A0A0E2H5Q2_9FIRM</name>
<dbReference type="Proteomes" id="UP000013085">
    <property type="component" value="Unassembled WGS sequence"/>
</dbReference>
<proteinExistence type="predicted"/>
<dbReference type="HOGENOM" id="CLU_1841622_0_0_9"/>
<evidence type="ECO:0000313" key="2">
    <source>
        <dbReference type="Proteomes" id="UP000013085"/>
    </source>
</evidence>
<evidence type="ECO:0000313" key="1">
    <source>
        <dbReference type="EMBL" id="ENZ10269.1"/>
    </source>
</evidence>
<accession>A0A0E2H5Q2</accession>
<comment type="caution">
    <text evidence="1">The sequence shown here is derived from an EMBL/GenBank/DDBJ whole genome shotgun (WGS) entry which is preliminary data.</text>
</comment>
<gene>
    <name evidence="1" type="ORF">HMPREF1090_04250</name>
</gene>
<sequence length="139" mass="16013">MMIHIIEIKAVRPINIRRLPFSGTVLKMGYEVFHDVVQLFHGLFCYYEFIIHIFHSDPSVRSLRPAICPPLSVFLIVLVLHPARNYTAGTAYFAFWRCRQSAGEPLRFLPPPCSLTKYSALAVWFLTGWNTRSARLKTS</sequence>
<organism evidence="1 2">
    <name type="scientific">[Clostridium] clostridioforme 90A8</name>
    <dbReference type="NCBI Taxonomy" id="999408"/>
    <lineage>
        <taxon>Bacteria</taxon>
        <taxon>Bacillati</taxon>
        <taxon>Bacillota</taxon>
        <taxon>Clostridia</taxon>
        <taxon>Lachnospirales</taxon>
        <taxon>Lachnospiraceae</taxon>
        <taxon>Enterocloster</taxon>
    </lineage>
</organism>